<evidence type="ECO:0000313" key="2">
    <source>
        <dbReference type="EMBL" id="KAH7234488.1"/>
    </source>
</evidence>
<feature type="compositionally biased region" description="Polar residues" evidence="1">
    <location>
        <begin position="481"/>
        <end position="497"/>
    </location>
</feature>
<reference evidence="2" key="1">
    <citation type="journal article" date="2021" name="Nat. Commun.">
        <title>Genetic determinants of endophytism in the Arabidopsis root mycobiome.</title>
        <authorList>
            <person name="Mesny F."/>
            <person name="Miyauchi S."/>
            <person name="Thiergart T."/>
            <person name="Pickel B."/>
            <person name="Atanasova L."/>
            <person name="Karlsson M."/>
            <person name="Huettel B."/>
            <person name="Barry K.W."/>
            <person name="Haridas S."/>
            <person name="Chen C."/>
            <person name="Bauer D."/>
            <person name="Andreopoulos W."/>
            <person name="Pangilinan J."/>
            <person name="LaButti K."/>
            <person name="Riley R."/>
            <person name="Lipzen A."/>
            <person name="Clum A."/>
            <person name="Drula E."/>
            <person name="Henrissat B."/>
            <person name="Kohler A."/>
            <person name="Grigoriev I.V."/>
            <person name="Martin F.M."/>
            <person name="Hacquard S."/>
        </authorList>
    </citation>
    <scope>NUCLEOTIDE SEQUENCE</scope>
    <source>
        <strain evidence="2">FSSC 5 MPI-SDFR-AT-0091</strain>
    </source>
</reference>
<feature type="compositionally biased region" description="Polar residues" evidence="1">
    <location>
        <begin position="353"/>
        <end position="372"/>
    </location>
</feature>
<comment type="caution">
    <text evidence="2">The sequence shown here is derived from an EMBL/GenBank/DDBJ whole genome shotgun (WGS) entry which is preliminary data.</text>
</comment>
<proteinExistence type="predicted"/>
<feature type="compositionally biased region" description="Basic and acidic residues" evidence="1">
    <location>
        <begin position="418"/>
        <end position="435"/>
    </location>
</feature>
<feature type="compositionally biased region" description="Basic and acidic residues" evidence="1">
    <location>
        <begin position="590"/>
        <end position="606"/>
    </location>
</feature>
<gene>
    <name evidence="2" type="ORF">B0J15DRAFT_454495</name>
</gene>
<feature type="compositionally biased region" description="Basic residues" evidence="1">
    <location>
        <begin position="184"/>
        <end position="198"/>
    </location>
</feature>
<keyword evidence="3" id="KW-1185">Reference proteome</keyword>
<name>A0A9P9G944_FUSSL</name>
<sequence>MPDPDPEPPQLQRFRELKSLVSRYEEAFERLQPPDAAFEKRSGEIEARLKEAWAQLSTARPEDIPKFQQKIVELGGSKKEIKLGHERQKELYEVRLRMLYSGLRDRISKVMVERPEETPTAATSRDGDPVIRKPLKKISLSSTPSLSSPAKPSSSSRAPTTASVTRPTRKRKDPSSSLLTPEQKRRKLEKTPRRHPRGNHSDQQDNQGITDPEPGQVYLAFCESSKQWIPVLLLPMTDLERVGVSGSLNNLSLAEILPICYDQDSLTGERTWRDGYKNGQPLVTEREFPAIYFEGRAFPDKSPVRWVAAKDLRRFDVATAASHLVPQIQMVPKFLKGRAVDTSCNGAEKTSLENDVSSLDGQSPKEASTVLNQDEKSAQVSPAPETAAAPEASTNGTQPASGPTPESQPAPHTPATGERPRPDTTTEAAPKERSTSDAQSKSTEAQSVSRDSTPLWPYRPVMGDLTPSTRDPTPVSESELRPQNTITKMELGQTSADNAEPAPEAVMALDEETPTDESPGHTFKVEPDLDIPRNIDIPRDIEIISIASTEPEEEQEDDGEASGPEFPNATLELEGLPGPAKQPGATPSAGRDRGSIHIRPDTRDPPLSRSSPPSIHFTPLSSSALSPSTTAAPSGTATSLPPTFARSSAPSSEAHHLDSTTLSNSDQHLSKYGIKRVPAPTDAQAANIPCLQTPASQGQATPQGIMRGTKWHPFFPLGFITYLEDVLRKNGAPVIGMKSLMNSYGKYFCLLCKPAKRKAYVRAGSFVSHITRHWETNEGHRPS</sequence>
<feature type="compositionally biased region" description="Polar residues" evidence="1">
    <location>
        <begin position="436"/>
        <end position="452"/>
    </location>
</feature>
<feature type="region of interest" description="Disordered" evidence="1">
    <location>
        <begin position="351"/>
        <end position="666"/>
    </location>
</feature>
<feature type="compositionally biased region" description="Polar residues" evidence="1">
    <location>
        <begin position="395"/>
        <end position="405"/>
    </location>
</feature>
<feature type="region of interest" description="Disordered" evidence="1">
    <location>
        <begin position="111"/>
        <end position="214"/>
    </location>
</feature>
<protein>
    <submittedName>
        <fullName evidence="2">Uncharacterized protein</fullName>
    </submittedName>
</protein>
<evidence type="ECO:0000256" key="1">
    <source>
        <dbReference type="SAM" id="MobiDB-lite"/>
    </source>
</evidence>
<dbReference type="OrthoDB" id="5234017at2759"/>
<feature type="compositionally biased region" description="Low complexity" evidence="1">
    <location>
        <begin position="137"/>
        <end position="163"/>
    </location>
</feature>
<feature type="compositionally biased region" description="Low complexity" evidence="1">
    <location>
        <begin position="607"/>
        <end position="643"/>
    </location>
</feature>
<evidence type="ECO:0000313" key="3">
    <source>
        <dbReference type="Proteomes" id="UP000736672"/>
    </source>
</evidence>
<dbReference type="Proteomes" id="UP000736672">
    <property type="component" value="Unassembled WGS sequence"/>
</dbReference>
<dbReference type="EMBL" id="JAGTJS010000025">
    <property type="protein sequence ID" value="KAH7234488.1"/>
    <property type="molecule type" value="Genomic_DNA"/>
</dbReference>
<accession>A0A9P9G944</accession>
<feature type="compositionally biased region" description="Low complexity" evidence="1">
    <location>
        <begin position="381"/>
        <end position="394"/>
    </location>
</feature>
<feature type="compositionally biased region" description="Basic and acidic residues" evidence="1">
    <location>
        <begin position="523"/>
        <end position="542"/>
    </location>
</feature>
<organism evidence="2 3">
    <name type="scientific">Fusarium solani</name>
    <name type="common">Filamentous fungus</name>
    <dbReference type="NCBI Taxonomy" id="169388"/>
    <lineage>
        <taxon>Eukaryota</taxon>
        <taxon>Fungi</taxon>
        <taxon>Dikarya</taxon>
        <taxon>Ascomycota</taxon>
        <taxon>Pezizomycotina</taxon>
        <taxon>Sordariomycetes</taxon>
        <taxon>Hypocreomycetidae</taxon>
        <taxon>Hypocreales</taxon>
        <taxon>Nectriaceae</taxon>
        <taxon>Fusarium</taxon>
        <taxon>Fusarium solani species complex</taxon>
    </lineage>
</organism>
<dbReference type="AlphaFoldDB" id="A0A9P9G944"/>
<feature type="compositionally biased region" description="Acidic residues" evidence="1">
    <location>
        <begin position="550"/>
        <end position="560"/>
    </location>
</feature>